<evidence type="ECO:0000256" key="3">
    <source>
        <dbReference type="ARBA" id="ARBA00011901"/>
    </source>
</evidence>
<comment type="similarity">
    <text evidence="2">Belongs to the N-acetylmuramoyl-L-alanine amidase 2 family.</text>
</comment>
<dbReference type="eggNOG" id="COG3409">
    <property type="taxonomic scope" value="Bacteria"/>
</dbReference>
<dbReference type="InterPro" id="IPR036365">
    <property type="entry name" value="PGBD-like_sf"/>
</dbReference>
<dbReference type="InterPro" id="IPR051206">
    <property type="entry name" value="NAMLAA_amidase_2"/>
</dbReference>
<reference evidence="7 8" key="1">
    <citation type="journal article" date="2004" name="Appl. Environ. Microbiol.">
        <title>Mineralization of individual congeners of linear alkylbenzenesulfonate by defined pairs of heterotrophic bacteria.</title>
        <authorList>
            <person name="Schleheck D."/>
            <person name="Knepper T.P."/>
            <person name="Fischer K."/>
            <person name="Cook A.M."/>
        </authorList>
    </citation>
    <scope>NUCLEOTIDE SEQUENCE [LARGE SCALE GENOMIC DNA]</scope>
    <source>
        <strain evidence="8">DSM 14801 / SPH-1</strain>
    </source>
</reference>
<dbReference type="GeneID" id="24113714"/>
<dbReference type="InterPro" id="IPR036366">
    <property type="entry name" value="PGBDSf"/>
</dbReference>
<dbReference type="GO" id="GO:0071555">
    <property type="term" value="P:cell wall organization"/>
    <property type="evidence" value="ECO:0007669"/>
    <property type="project" value="UniProtKB-KW"/>
</dbReference>
<evidence type="ECO:0000256" key="4">
    <source>
        <dbReference type="ARBA" id="ARBA00022801"/>
    </source>
</evidence>
<dbReference type="SMART" id="SM00644">
    <property type="entry name" value="Ami_2"/>
    <property type="match status" value="1"/>
</dbReference>
<evidence type="ECO:0000256" key="5">
    <source>
        <dbReference type="ARBA" id="ARBA00023316"/>
    </source>
</evidence>
<evidence type="ECO:0000259" key="6">
    <source>
        <dbReference type="SMART" id="SM00644"/>
    </source>
</evidence>
<evidence type="ECO:0000256" key="1">
    <source>
        <dbReference type="ARBA" id="ARBA00001561"/>
    </source>
</evidence>
<dbReference type="InterPro" id="IPR036505">
    <property type="entry name" value="Amidase/PGRP_sf"/>
</dbReference>
<reference evidence="8" key="2">
    <citation type="submission" date="2007-11" db="EMBL/GenBank/DDBJ databases">
        <title>Complete sequence of Delftia acidovorans DSM 14801 / SPH-1.</title>
        <authorList>
            <person name="Copeland A."/>
            <person name="Lucas S."/>
            <person name="Lapidus A."/>
            <person name="Barry K."/>
            <person name="Glavina del Rio T."/>
            <person name="Dalin E."/>
            <person name="Tice H."/>
            <person name="Pitluck S."/>
            <person name="Lowry S."/>
            <person name="Clum A."/>
            <person name="Schmutz J."/>
            <person name="Larimer F."/>
            <person name="Land M."/>
            <person name="Hauser L."/>
            <person name="Kyrpides N."/>
            <person name="Kim E."/>
            <person name="Schleheck D."/>
            <person name="Richardson P."/>
        </authorList>
    </citation>
    <scope>NUCLEOTIDE SEQUENCE [LARGE SCALE GENOMIC DNA]</scope>
    <source>
        <strain evidence="8">DSM 14801 / SPH-1</strain>
    </source>
</reference>
<dbReference type="HOGENOM" id="CLU_952283_0_0_4"/>
<organism evidence="7 8">
    <name type="scientific">Delftia acidovorans (strain DSM 14801 / SPH-1)</name>
    <dbReference type="NCBI Taxonomy" id="398578"/>
    <lineage>
        <taxon>Bacteria</taxon>
        <taxon>Pseudomonadati</taxon>
        <taxon>Pseudomonadota</taxon>
        <taxon>Betaproteobacteria</taxon>
        <taxon>Burkholderiales</taxon>
        <taxon>Comamonadaceae</taxon>
        <taxon>Delftia</taxon>
    </lineage>
</organism>
<feature type="domain" description="N-acetylmuramoyl-L-alanine amidase" evidence="6">
    <location>
        <begin position="101"/>
        <end position="247"/>
    </location>
</feature>
<evidence type="ECO:0000313" key="7">
    <source>
        <dbReference type="EMBL" id="ABX35735.1"/>
    </source>
</evidence>
<dbReference type="CDD" id="cd06583">
    <property type="entry name" value="PGRP"/>
    <property type="match status" value="1"/>
</dbReference>
<keyword evidence="4" id="KW-0378">Hydrolase</keyword>
<sequence>MAILSALKSGSKGPAVENIQKQLLALGYALPRFGADADLGDETLTAYAAFMIEAGLLAPTDELPNSVTVAGAAALDKAFNSLSTSPAPSEIINEELKHPHSGRSKSNPFRPWSAITAIVLHQTAAKIGETAKAWHNVPIHFGVTRAGKIFQLYALTEVCNHAGNLNKISVGIEIDGWFAGIEGKPETLWQPGGTNPKRLPMDLPEAQMKAVQTTIKWIIDSVAAQNGAIKTVHPHRQSSKDRQSDPGSLIWQTLGLWAKNTFGLKDGGKNFTVGDGLVIPEAWDSTYVGNKY</sequence>
<dbReference type="EMBL" id="CP000884">
    <property type="protein sequence ID" value="ABX35735.1"/>
    <property type="molecule type" value="Genomic_DNA"/>
</dbReference>
<dbReference type="eggNOG" id="COG3023">
    <property type="taxonomic scope" value="Bacteria"/>
</dbReference>
<accession>A9BU20</accession>
<dbReference type="KEGG" id="dac:Daci_3097"/>
<dbReference type="Gene3D" id="1.10.101.10">
    <property type="entry name" value="PGBD-like superfamily/PGBD"/>
    <property type="match status" value="1"/>
</dbReference>
<dbReference type="SUPFAM" id="SSF55846">
    <property type="entry name" value="N-acetylmuramoyl-L-alanine amidase-like"/>
    <property type="match status" value="1"/>
</dbReference>
<name>A9BU20_DELAS</name>
<proteinExistence type="inferred from homology"/>
<protein>
    <recommendedName>
        <fullName evidence="3">N-acetylmuramoyl-L-alanine amidase</fullName>
        <ecNumber evidence="3">3.5.1.28</ecNumber>
    </recommendedName>
</protein>
<dbReference type="Gene3D" id="3.40.80.10">
    <property type="entry name" value="Peptidoglycan recognition protein-like"/>
    <property type="match status" value="1"/>
</dbReference>
<dbReference type="GO" id="GO:0009253">
    <property type="term" value="P:peptidoglycan catabolic process"/>
    <property type="evidence" value="ECO:0007669"/>
    <property type="project" value="InterPro"/>
</dbReference>
<dbReference type="GO" id="GO:0008745">
    <property type="term" value="F:N-acetylmuramoyl-L-alanine amidase activity"/>
    <property type="evidence" value="ECO:0007669"/>
    <property type="project" value="UniProtKB-EC"/>
</dbReference>
<dbReference type="GO" id="GO:0009254">
    <property type="term" value="P:peptidoglycan turnover"/>
    <property type="evidence" value="ECO:0007669"/>
    <property type="project" value="TreeGrafter"/>
</dbReference>
<gene>
    <name evidence="7" type="ordered locus">Daci_3097</name>
</gene>
<dbReference type="InterPro" id="IPR002502">
    <property type="entry name" value="Amidase_domain"/>
</dbReference>
<dbReference type="Pfam" id="PF01510">
    <property type="entry name" value="Amidase_2"/>
    <property type="match status" value="1"/>
</dbReference>
<comment type="catalytic activity">
    <reaction evidence="1">
        <text>Hydrolyzes the link between N-acetylmuramoyl residues and L-amino acid residues in certain cell-wall glycopeptides.</text>
        <dbReference type="EC" id="3.5.1.28"/>
    </reaction>
</comment>
<dbReference type="PANTHER" id="PTHR30417:SF1">
    <property type="entry name" value="N-ACETYLMURAMOYL-L-ALANINE AMIDASE AMID"/>
    <property type="match status" value="1"/>
</dbReference>
<keyword evidence="5" id="KW-0961">Cell wall biogenesis/degradation</keyword>
<dbReference type="PANTHER" id="PTHR30417">
    <property type="entry name" value="N-ACETYLMURAMOYL-L-ALANINE AMIDASE AMID"/>
    <property type="match status" value="1"/>
</dbReference>
<dbReference type="Proteomes" id="UP000000784">
    <property type="component" value="Chromosome"/>
</dbReference>
<evidence type="ECO:0000313" key="8">
    <source>
        <dbReference type="Proteomes" id="UP000000784"/>
    </source>
</evidence>
<dbReference type="AlphaFoldDB" id="A9BU20"/>
<dbReference type="EC" id="3.5.1.28" evidence="3"/>
<evidence type="ECO:0000256" key="2">
    <source>
        <dbReference type="ARBA" id="ARBA00007553"/>
    </source>
</evidence>
<dbReference type="SUPFAM" id="SSF47090">
    <property type="entry name" value="PGBD-like"/>
    <property type="match status" value="1"/>
</dbReference>
<dbReference type="RefSeq" id="WP_012204936.1">
    <property type="nucleotide sequence ID" value="NC_010002.1"/>
</dbReference>
<keyword evidence="8" id="KW-1185">Reference proteome</keyword>
<dbReference type="STRING" id="398578.Daci_3097"/>